<dbReference type="PANTHER" id="PTHR44167:SF24">
    <property type="entry name" value="SERINE_THREONINE-PROTEIN KINASE CHK2"/>
    <property type="match status" value="1"/>
</dbReference>
<dbReference type="AlphaFoldDB" id="G2Q9Y2"/>
<dbReference type="InterPro" id="IPR000719">
    <property type="entry name" value="Prot_kinase_dom"/>
</dbReference>
<dbReference type="GO" id="GO:0004674">
    <property type="term" value="F:protein serine/threonine kinase activity"/>
    <property type="evidence" value="ECO:0007669"/>
    <property type="project" value="TreeGrafter"/>
</dbReference>
<dbReference type="InParanoid" id="G2Q9Y2"/>
<feature type="domain" description="Protein kinase" evidence="1">
    <location>
        <begin position="14"/>
        <end position="318"/>
    </location>
</feature>
<dbReference type="GO" id="GO:0044773">
    <property type="term" value="P:mitotic DNA damage checkpoint signaling"/>
    <property type="evidence" value="ECO:0007669"/>
    <property type="project" value="TreeGrafter"/>
</dbReference>
<proteinExistence type="predicted"/>
<dbReference type="Pfam" id="PF00069">
    <property type="entry name" value="Pkinase"/>
    <property type="match status" value="1"/>
</dbReference>
<dbReference type="SUPFAM" id="SSF56112">
    <property type="entry name" value="Protein kinase-like (PK-like)"/>
    <property type="match status" value="1"/>
</dbReference>
<dbReference type="Gene3D" id="1.10.510.10">
    <property type="entry name" value="Transferase(Phosphotransferase) domain 1"/>
    <property type="match status" value="2"/>
</dbReference>
<dbReference type="GO" id="GO:0005634">
    <property type="term" value="C:nucleus"/>
    <property type="evidence" value="ECO:0007669"/>
    <property type="project" value="TreeGrafter"/>
</dbReference>
<dbReference type="OMA" id="NAREHEH"/>
<dbReference type="eggNOG" id="KOG1826">
    <property type="taxonomic scope" value="Eukaryota"/>
</dbReference>
<evidence type="ECO:0000313" key="3">
    <source>
        <dbReference type="Proteomes" id="UP000007322"/>
    </source>
</evidence>
<dbReference type="OrthoDB" id="310217at2759"/>
<dbReference type="InterPro" id="IPR011009">
    <property type="entry name" value="Kinase-like_dom_sf"/>
</dbReference>
<dbReference type="VEuPathDB" id="FungiDB:MYCTH_2059277"/>
<name>G2Q9Y2_THET4</name>
<dbReference type="SMART" id="SM00220">
    <property type="entry name" value="S_TKc"/>
    <property type="match status" value="1"/>
</dbReference>
<dbReference type="RefSeq" id="XP_003661831.1">
    <property type="nucleotide sequence ID" value="XM_003661783.1"/>
</dbReference>
<gene>
    <name evidence="2" type="ORF">MYCTH_2059277</name>
</gene>
<dbReference type="KEGG" id="mtm:MYCTH_2059277"/>
<dbReference type="GO" id="GO:0005524">
    <property type="term" value="F:ATP binding"/>
    <property type="evidence" value="ECO:0007669"/>
    <property type="project" value="InterPro"/>
</dbReference>
<dbReference type="InterPro" id="IPR008271">
    <property type="entry name" value="Ser/Thr_kinase_AS"/>
</dbReference>
<organism evidence="2 3">
    <name type="scientific">Thermothelomyces thermophilus (strain ATCC 42464 / BCRC 31852 / DSM 1799)</name>
    <name type="common">Sporotrichum thermophile</name>
    <dbReference type="NCBI Taxonomy" id="573729"/>
    <lineage>
        <taxon>Eukaryota</taxon>
        <taxon>Fungi</taxon>
        <taxon>Dikarya</taxon>
        <taxon>Ascomycota</taxon>
        <taxon>Pezizomycotina</taxon>
        <taxon>Sordariomycetes</taxon>
        <taxon>Sordariomycetidae</taxon>
        <taxon>Sordariales</taxon>
        <taxon>Chaetomiaceae</taxon>
        <taxon>Thermothelomyces</taxon>
    </lineage>
</organism>
<dbReference type="STRING" id="573729.G2Q9Y2"/>
<dbReference type="GeneID" id="11510636"/>
<reference evidence="2 3" key="1">
    <citation type="journal article" date="2011" name="Nat. Biotechnol.">
        <title>Comparative genomic analysis of the thermophilic biomass-degrading fungi Myceliophthora thermophila and Thielavia terrestris.</title>
        <authorList>
            <person name="Berka R.M."/>
            <person name="Grigoriev I.V."/>
            <person name="Otillar R."/>
            <person name="Salamov A."/>
            <person name="Grimwood J."/>
            <person name="Reid I."/>
            <person name="Ishmael N."/>
            <person name="John T."/>
            <person name="Darmond C."/>
            <person name="Moisan M.-C."/>
            <person name="Henrissat B."/>
            <person name="Coutinho P.M."/>
            <person name="Lombard V."/>
            <person name="Natvig D.O."/>
            <person name="Lindquist E."/>
            <person name="Schmutz J."/>
            <person name="Lucas S."/>
            <person name="Harris P."/>
            <person name="Powlowski J."/>
            <person name="Bellemare A."/>
            <person name="Taylor D."/>
            <person name="Butler G."/>
            <person name="de Vries R.P."/>
            <person name="Allijn I.E."/>
            <person name="van den Brink J."/>
            <person name="Ushinsky S."/>
            <person name="Storms R."/>
            <person name="Powell A.J."/>
            <person name="Paulsen I.T."/>
            <person name="Elbourne L.D.H."/>
            <person name="Baker S.E."/>
            <person name="Magnuson J."/>
            <person name="LaBoissiere S."/>
            <person name="Clutterbuck A.J."/>
            <person name="Martinez D."/>
            <person name="Wogulis M."/>
            <person name="de Leon A.L."/>
            <person name="Rey M.W."/>
            <person name="Tsang A."/>
        </authorList>
    </citation>
    <scope>NUCLEOTIDE SEQUENCE [LARGE SCALE GENOMIC DNA]</scope>
    <source>
        <strain evidence="3">ATCC 42464 / BCRC 31852 / DSM 1799</strain>
    </source>
</reference>
<evidence type="ECO:0000259" key="1">
    <source>
        <dbReference type="PROSITE" id="PS50011"/>
    </source>
</evidence>
<dbReference type="CDD" id="cd00180">
    <property type="entry name" value="PKc"/>
    <property type="match status" value="1"/>
</dbReference>
<dbReference type="EMBL" id="CP003003">
    <property type="protein sequence ID" value="AEO56586.1"/>
    <property type="molecule type" value="Genomic_DNA"/>
</dbReference>
<evidence type="ECO:0000313" key="2">
    <source>
        <dbReference type="EMBL" id="AEO56586.1"/>
    </source>
</evidence>
<protein>
    <recommendedName>
        <fullName evidence="1">Protein kinase domain-containing protein</fullName>
    </recommendedName>
</protein>
<accession>G2Q9Y2</accession>
<keyword evidence="3" id="KW-1185">Reference proteome</keyword>
<sequence length="318" mass="36791">MQLRLINDDDGNLYQRDKKLGSGGYGTVYRKLACKVQKVETDHQAGMRGRELVVWLDASRGTQHVAHLRDASFNRERKLLFVYMDLFRGGDLYDFTYDILDGKHGDILEEKHWDIVHPFLVFHLACEVAFGLSEIHAKGIMHRDLKLDNVLLTHKITPRMNSALCRLTSGEILDTKDEKNIQELFDIVFRKSDRDDPLALLTDFGLSRNLNDENLRSNYTVVGMKPKWTKGISAPELVHHNHQSLMADIYSFGVLVYYYGRDLQDLVDRCLNHDASQRPDSEELIQTLWPLRVAAANRAKYHLEKLSNYKQHVQQIIE</sequence>
<dbReference type="Proteomes" id="UP000007322">
    <property type="component" value="Chromosome 2"/>
</dbReference>
<dbReference type="PANTHER" id="PTHR44167">
    <property type="entry name" value="OVARIAN-SPECIFIC SERINE/THREONINE-PROTEIN KINASE LOK-RELATED"/>
    <property type="match status" value="1"/>
</dbReference>
<dbReference type="PROSITE" id="PS50011">
    <property type="entry name" value="PROTEIN_KINASE_DOM"/>
    <property type="match status" value="1"/>
</dbReference>
<dbReference type="HOGENOM" id="CLU_874876_0_0_1"/>
<dbReference type="PROSITE" id="PS00108">
    <property type="entry name" value="PROTEIN_KINASE_ST"/>
    <property type="match status" value="1"/>
</dbReference>